<dbReference type="InterPro" id="IPR014065">
    <property type="entry name" value="tRNA_adenylyltransferase"/>
</dbReference>
<keyword evidence="10" id="KW-1185">Reference proteome</keyword>
<comment type="cofactor">
    <cofactor evidence="1">
        <name>Mg(2+)</name>
        <dbReference type="ChEBI" id="CHEBI:18420"/>
    </cofactor>
</comment>
<dbReference type="PANTHER" id="PTHR46173">
    <property type="entry name" value="CCA TRNA NUCLEOTIDYLTRANSFERASE 1, MITOCHONDRIAL"/>
    <property type="match status" value="1"/>
</dbReference>
<keyword evidence="5" id="KW-0479">Metal-binding</keyword>
<protein>
    <submittedName>
        <fullName evidence="9">tRNA adenylyltransferase</fullName>
        <ecNumber evidence="9">2.7.7.19</ecNumber>
    </submittedName>
</protein>
<name>A0A0G3H682_9CORY</name>
<dbReference type="Proteomes" id="UP000035199">
    <property type="component" value="Chromosome"/>
</dbReference>
<evidence type="ECO:0000313" key="10">
    <source>
        <dbReference type="Proteomes" id="UP000035199"/>
    </source>
</evidence>
<dbReference type="GO" id="GO:0000049">
    <property type="term" value="F:tRNA binding"/>
    <property type="evidence" value="ECO:0007669"/>
    <property type="project" value="TreeGrafter"/>
</dbReference>
<dbReference type="EMBL" id="CP011542">
    <property type="protein sequence ID" value="AKK07363.1"/>
    <property type="molecule type" value="Genomic_DNA"/>
</dbReference>
<evidence type="ECO:0000256" key="1">
    <source>
        <dbReference type="ARBA" id="ARBA00001946"/>
    </source>
</evidence>
<dbReference type="GO" id="GO:1990817">
    <property type="term" value="F:poly(A) RNA polymerase activity"/>
    <property type="evidence" value="ECO:0007669"/>
    <property type="project" value="UniProtKB-EC"/>
</dbReference>
<dbReference type="STRING" id="571915.CMUST_15370"/>
<organism evidence="9 10">
    <name type="scientific">Corynebacterium mustelae</name>
    <dbReference type="NCBI Taxonomy" id="571915"/>
    <lineage>
        <taxon>Bacteria</taxon>
        <taxon>Bacillati</taxon>
        <taxon>Actinomycetota</taxon>
        <taxon>Actinomycetes</taxon>
        <taxon>Mycobacteriales</taxon>
        <taxon>Corynebacteriaceae</taxon>
        <taxon>Corynebacterium</taxon>
    </lineage>
</organism>
<dbReference type="GO" id="GO:0008033">
    <property type="term" value="P:tRNA processing"/>
    <property type="evidence" value="ECO:0007669"/>
    <property type="project" value="UniProtKB-KW"/>
</dbReference>
<evidence type="ECO:0000259" key="8">
    <source>
        <dbReference type="PROSITE" id="PS51831"/>
    </source>
</evidence>
<dbReference type="InterPro" id="IPR050264">
    <property type="entry name" value="Bact_CCA-adding_enz_type3_sf"/>
</dbReference>
<proteinExistence type="predicted"/>
<dbReference type="KEGG" id="cmv:CMUST_15370"/>
<evidence type="ECO:0000313" key="9">
    <source>
        <dbReference type="EMBL" id="AKK07363.1"/>
    </source>
</evidence>
<dbReference type="NCBIfam" id="TIGR00277">
    <property type="entry name" value="HDIG"/>
    <property type="match status" value="1"/>
</dbReference>
<dbReference type="PANTHER" id="PTHR46173:SF1">
    <property type="entry name" value="CCA TRNA NUCLEOTIDYLTRANSFERASE 1, MITOCHONDRIAL"/>
    <property type="match status" value="1"/>
</dbReference>
<gene>
    <name evidence="9" type="ORF">CMUST_15370</name>
</gene>
<sequence length="510" mass="57282">MCPKFLYEVFNDSACRRVESCPVTEHIETLSVRTPKEALAQAQTALQPLMPVVAPLAELFHNQGHKLYLVGGSVRDALLGSLGHDLDFTTDARPDVVLKILEGCADAVWDTGIVFGTVSAEMAGQQIEITTFRSDVYDGDSRNPQVQFGDTLAGDLIRRDFRVNAMAIEILPDGTMEFFDPVAGLADLVTGTLDTPAAPEQSFNDDPLRMLRATRFVSQLGFKVADRVYDALVELAPHIQRITAERVQAELDKTILGAAPWDGIDLMVETGLADFVFPELPALKLTQDEHQQHKDVYRHSLTVLKQAVDREDEPDLILRWAALTHDIGKPDTREFTEAGKVTFHHHEVVGAKLVRKRLRALKYPKAVVKDVSQLVYLHMRFHGFSEGQWTDSAVRRYVTDAGELLPKLHKLVRADCTTRNKRKAERLQRTYDHLESRIADIAAQEDLARVRPDLDGNEIMQILNLKPGPEVGKAWAFLKELRLEYGPLERDVAIQKLLEWWANQNASSND</sequence>
<reference evidence="10" key="2">
    <citation type="submission" date="2015-05" db="EMBL/GenBank/DDBJ databases">
        <title>Complete genome sequence of Corynebacterium mustelae DSM 45274, isolated from various tissues of a male ferret with lethal sepsis.</title>
        <authorList>
            <person name="Ruckert C."/>
            <person name="Albersmeier A."/>
            <person name="Winkler A."/>
            <person name="Tauch A."/>
        </authorList>
    </citation>
    <scope>NUCLEOTIDE SEQUENCE [LARGE SCALE GENOMIC DNA]</scope>
    <source>
        <strain evidence="10">DSM 45274</strain>
    </source>
</reference>
<keyword evidence="7" id="KW-0460">Magnesium</keyword>
<evidence type="ECO:0000256" key="3">
    <source>
        <dbReference type="ARBA" id="ARBA00022694"/>
    </source>
</evidence>
<dbReference type="CDD" id="cd00077">
    <property type="entry name" value="HDc"/>
    <property type="match status" value="1"/>
</dbReference>
<dbReference type="NCBIfam" id="TIGR02692">
    <property type="entry name" value="tRNA_CCA_actino"/>
    <property type="match status" value="1"/>
</dbReference>
<dbReference type="InterPro" id="IPR006675">
    <property type="entry name" value="HDIG_dom"/>
</dbReference>
<dbReference type="Pfam" id="PF12627">
    <property type="entry name" value="PolyA_pol_RNAbd"/>
    <property type="match status" value="1"/>
</dbReference>
<dbReference type="InterPro" id="IPR003607">
    <property type="entry name" value="HD/PDEase_dom"/>
</dbReference>
<accession>A0A0G3H682</accession>
<feature type="domain" description="HD" evidence="8">
    <location>
        <begin position="296"/>
        <end position="411"/>
    </location>
</feature>
<dbReference type="AlphaFoldDB" id="A0A0G3H682"/>
<evidence type="ECO:0000256" key="6">
    <source>
        <dbReference type="ARBA" id="ARBA00022741"/>
    </source>
</evidence>
<evidence type="ECO:0000256" key="4">
    <source>
        <dbReference type="ARBA" id="ARBA00022695"/>
    </source>
</evidence>
<dbReference type="CDD" id="cd05398">
    <property type="entry name" value="NT_ClassII-CCAase"/>
    <property type="match status" value="1"/>
</dbReference>
<dbReference type="EC" id="2.7.7.19" evidence="9"/>
<dbReference type="Pfam" id="PF01966">
    <property type="entry name" value="HD"/>
    <property type="match status" value="1"/>
</dbReference>
<dbReference type="GO" id="GO:0046872">
    <property type="term" value="F:metal ion binding"/>
    <property type="evidence" value="ECO:0007669"/>
    <property type="project" value="UniProtKB-KW"/>
</dbReference>
<dbReference type="Pfam" id="PF01743">
    <property type="entry name" value="PolyA_pol"/>
    <property type="match status" value="1"/>
</dbReference>
<reference evidence="9 10" key="1">
    <citation type="journal article" date="2015" name="Genome Announc.">
        <title>Complete Genome Sequence of the Type Strain Corynebacterium mustelae DSM 45274, Isolated from Various Tissues of a Male Ferret with Lethal Sepsis.</title>
        <authorList>
            <person name="Ruckert C."/>
            <person name="Eimer J."/>
            <person name="Winkler A."/>
            <person name="Tauch A."/>
        </authorList>
    </citation>
    <scope>NUCLEOTIDE SEQUENCE [LARGE SCALE GENOMIC DNA]</scope>
    <source>
        <strain evidence="9 10">DSM 45274</strain>
    </source>
</reference>
<dbReference type="FunFam" id="1.10.3090.10:FF:000002">
    <property type="entry name" value="CCA tRNA nucleotidyltransferase"/>
    <property type="match status" value="1"/>
</dbReference>
<keyword evidence="2 9" id="KW-0808">Transferase</keyword>
<dbReference type="OrthoDB" id="9805698at2"/>
<dbReference type="GO" id="GO:0000166">
    <property type="term" value="F:nucleotide binding"/>
    <property type="evidence" value="ECO:0007669"/>
    <property type="project" value="UniProtKB-KW"/>
</dbReference>
<dbReference type="InterPro" id="IPR032828">
    <property type="entry name" value="PolyA_RNA-bd"/>
</dbReference>
<dbReference type="PATRIC" id="fig|571915.4.peg.3299"/>
<dbReference type="Gene3D" id="1.10.3090.10">
    <property type="entry name" value="cca-adding enzyme, domain 2"/>
    <property type="match status" value="1"/>
</dbReference>
<dbReference type="InterPro" id="IPR006674">
    <property type="entry name" value="HD_domain"/>
</dbReference>
<keyword evidence="3" id="KW-0819">tRNA processing</keyword>
<dbReference type="InterPro" id="IPR043519">
    <property type="entry name" value="NT_sf"/>
</dbReference>
<evidence type="ECO:0000256" key="7">
    <source>
        <dbReference type="ARBA" id="ARBA00022842"/>
    </source>
</evidence>
<dbReference type="SUPFAM" id="SSF81301">
    <property type="entry name" value="Nucleotidyltransferase"/>
    <property type="match status" value="1"/>
</dbReference>
<dbReference type="InterPro" id="IPR002646">
    <property type="entry name" value="PolA_pol_head_dom"/>
</dbReference>
<evidence type="ECO:0000256" key="2">
    <source>
        <dbReference type="ARBA" id="ARBA00022679"/>
    </source>
</evidence>
<dbReference type="Gene3D" id="3.30.460.10">
    <property type="entry name" value="Beta Polymerase, domain 2"/>
    <property type="match status" value="1"/>
</dbReference>
<dbReference type="SUPFAM" id="SSF81891">
    <property type="entry name" value="Poly A polymerase C-terminal region-like"/>
    <property type="match status" value="1"/>
</dbReference>
<keyword evidence="6" id="KW-0547">Nucleotide-binding</keyword>
<keyword evidence="4 9" id="KW-0548">Nucleotidyltransferase</keyword>
<dbReference type="PROSITE" id="PS51831">
    <property type="entry name" value="HD"/>
    <property type="match status" value="1"/>
</dbReference>
<evidence type="ECO:0000256" key="5">
    <source>
        <dbReference type="ARBA" id="ARBA00022723"/>
    </source>
</evidence>